<dbReference type="CDD" id="cd11383">
    <property type="entry name" value="YfjP"/>
    <property type="match status" value="1"/>
</dbReference>
<feature type="domain" description="G" evidence="1">
    <location>
        <begin position="35"/>
        <end position="154"/>
    </location>
</feature>
<dbReference type="InterPro" id="IPR005225">
    <property type="entry name" value="Small_GTP-bd"/>
</dbReference>
<dbReference type="SUPFAM" id="SSF52540">
    <property type="entry name" value="P-loop containing nucleoside triphosphate hydrolases"/>
    <property type="match status" value="1"/>
</dbReference>
<evidence type="ECO:0000259" key="1">
    <source>
        <dbReference type="Pfam" id="PF01926"/>
    </source>
</evidence>
<dbReference type="InterPro" id="IPR006073">
    <property type="entry name" value="GTP-bd"/>
</dbReference>
<protein>
    <submittedName>
        <fullName evidence="2">GTPase family protein</fullName>
    </submittedName>
</protein>
<organism evidence="2 3">
    <name type="scientific">Pectobacterium parvum</name>
    <dbReference type="NCBI Taxonomy" id="2778550"/>
    <lineage>
        <taxon>Bacteria</taxon>
        <taxon>Pseudomonadati</taxon>
        <taxon>Pseudomonadota</taxon>
        <taxon>Gammaproteobacteria</taxon>
        <taxon>Enterobacterales</taxon>
        <taxon>Pectobacteriaceae</taxon>
        <taxon>Pectobacterium</taxon>
    </lineage>
</organism>
<dbReference type="Gene3D" id="3.40.50.300">
    <property type="entry name" value="P-loop containing nucleotide triphosphate hydrolases"/>
    <property type="match status" value="1"/>
</dbReference>
<gene>
    <name evidence="2" type="ORF">ACIPSN_03955</name>
</gene>
<dbReference type="RefSeq" id="WP_400291988.1">
    <property type="nucleotide sequence ID" value="NZ_JBIXKD010000003.1"/>
</dbReference>
<dbReference type="PANTHER" id="PTHR42714">
    <property type="entry name" value="TRNA MODIFICATION GTPASE GTPBP3"/>
    <property type="match status" value="1"/>
</dbReference>
<evidence type="ECO:0000313" key="3">
    <source>
        <dbReference type="Proteomes" id="UP001617714"/>
    </source>
</evidence>
<dbReference type="Proteomes" id="UP001617714">
    <property type="component" value="Unassembled WGS sequence"/>
</dbReference>
<name>A0ABW8FUM6_9GAMM</name>
<comment type="caution">
    <text evidence="2">The sequence shown here is derived from an EMBL/GenBank/DDBJ whole genome shotgun (WGS) entry which is preliminary data.</text>
</comment>
<evidence type="ECO:0000313" key="2">
    <source>
        <dbReference type="EMBL" id="MFJ5320530.1"/>
    </source>
</evidence>
<dbReference type="EMBL" id="JBIXKD010000003">
    <property type="protein sequence ID" value="MFJ5320530.1"/>
    <property type="molecule type" value="Genomic_DNA"/>
</dbReference>
<dbReference type="PANTHER" id="PTHR42714:SF2">
    <property type="entry name" value="TRNA MODIFICATION GTPASE GTPBP3, MITOCHONDRIAL"/>
    <property type="match status" value="1"/>
</dbReference>
<sequence>MILEKRKLNTKEMTRSEIKKLIESKVKQLRSYTPRVGVFGVTGVGKSSLCNALFGRDLAQVSDVSACTRDVQEIQLGDTSNGSGIILLDVPGVGETIERDKEYFQLYKDLSPTLDLVIWVIKADDRAYAIAEKAYKEILSSNLEQCPVLFVINQVDKIEPLLDWDRENNKPMESKEFNIQKKVIEISNAFGVPTTYVQTASVAQNYNVIETMEKIIEILPNEKKFSMYREATEAIKTEKMAESAEMGIWESVKEFAGDAWDTVKDVAKEVAVEGIKTVAKIAISFITKFKFW</sequence>
<dbReference type="InterPro" id="IPR027417">
    <property type="entry name" value="P-loop_NTPase"/>
</dbReference>
<accession>A0ABW8FUM6</accession>
<proteinExistence type="predicted"/>
<reference evidence="2 3" key="1">
    <citation type="submission" date="2024-10" db="EMBL/GenBank/DDBJ databases">
        <authorList>
            <person name="Lu C.-H."/>
        </authorList>
    </citation>
    <scope>NUCLEOTIDE SEQUENCE [LARGE SCALE GENOMIC DNA]</scope>
    <source>
        <strain evidence="2 3">22QBSP01-2</strain>
    </source>
</reference>
<dbReference type="Pfam" id="PF01926">
    <property type="entry name" value="MMR_HSR1"/>
    <property type="match status" value="1"/>
</dbReference>
<keyword evidence="3" id="KW-1185">Reference proteome</keyword>
<dbReference type="NCBIfam" id="TIGR00231">
    <property type="entry name" value="small_GTP"/>
    <property type="match status" value="1"/>
</dbReference>